<sequence length="888" mass="96116">MFFTALSGDAKSPKSSPLCYVLQIDDVKILLDCGAPDWCPEDPTTSNWEPYCAALESIAPSIDLVLFSHGDLPHIGLYAYAHARWGLRAPAYSSLPVQALGRIAVTEEVENIRAEQDVDLIAPETAPHPRIPTTKEVATAFESLITLRYSQPSHLSGKCQGLTITPYAAGHTLGGTLWKIRSPSSGTIVYAVDLNHMKERHLDGTVLIKGGGGGSAVFEPLARPDLFITDANRALITVPRRKDRDAALLDTITTTLEHSHSLLLPCDSSARLLELLILLDQHWSFARLRAPICLMSRTGKEMRSIVRSLVEWMGGTIGKEDVAIPANNRSGKRKRDDDDDDMGNLALQFGHLEFIASPAALLQKYPSSKPKLILSVPATLSHGPSRAFFTSFASVRGNVIVLTSRGEPDTLSRLLYDRWLSAQPPDSVIAKVKSKVPLQGAELEEYQTRQRAAKEREAAQQAALVRTQRLLEADEGTDSETDEEDGRDRESDAGSVGEDGERGEGGGDTAMKSDAGSSSGAPQVASGGGLDWSLLDADDTHARAQQLSYDIYLKGNVSRTTSFFKPTAANVSNSAAQAAGLTRYRMFPMVERRRRVDAYGETLDVGTWMRKGRSLEEDNRTGGEANKQERRKFTKYAVEESVPSKFISEVVEVPLSCQSFYIDLEGLNDGRAIKTIVPQVNPRKMIIVHASPEATESLISSCASIRAMTREILAPVVGESIMVGQQTNTFTISLSDQLLDSVVMSRFEDNQVGYVHGRISVTADSSIPLLEPIALGEREPPSDAHPIYPTTTQAPKNGNSALPYRAASTLPQSTIIGDLKLAMLKSRLGTLGISAEFAGEGVLVCGGGANGGGMKTGRGQVILEGAPSDVYYTVRQQVYGLHAVVADM</sequence>
<dbReference type="InterPro" id="IPR035639">
    <property type="entry name" value="CPSF2_MBL"/>
</dbReference>
<dbReference type="SUPFAM" id="SSF56281">
    <property type="entry name" value="Metallo-hydrolase/oxidoreductase"/>
    <property type="match status" value="1"/>
</dbReference>
<dbReference type="Pfam" id="PF16661">
    <property type="entry name" value="Lactamase_B_6"/>
    <property type="match status" value="1"/>
</dbReference>
<comment type="similarity">
    <text evidence="4">Belongs to the metallo-beta-lactamase superfamily. RNA-metabolizing metallo-beta-lactamase-like family. CPSF2/YSH1 subfamily.</text>
</comment>
<dbReference type="PANTHER" id="PTHR45922:SF1">
    <property type="entry name" value="CLEAVAGE AND POLYADENYLATION SPECIFICITY FACTOR SUBUNIT 2"/>
    <property type="match status" value="1"/>
</dbReference>
<reference evidence="7" key="1">
    <citation type="journal article" date="2020" name="Nat. Commun.">
        <title>Large-scale genome sequencing of mycorrhizal fungi provides insights into the early evolution of symbiotic traits.</title>
        <authorList>
            <person name="Miyauchi S."/>
            <person name="Kiss E."/>
            <person name="Kuo A."/>
            <person name="Drula E."/>
            <person name="Kohler A."/>
            <person name="Sanchez-Garcia M."/>
            <person name="Morin E."/>
            <person name="Andreopoulos B."/>
            <person name="Barry K.W."/>
            <person name="Bonito G."/>
            <person name="Buee M."/>
            <person name="Carver A."/>
            <person name="Chen C."/>
            <person name="Cichocki N."/>
            <person name="Clum A."/>
            <person name="Culley D."/>
            <person name="Crous P.W."/>
            <person name="Fauchery L."/>
            <person name="Girlanda M."/>
            <person name="Hayes R.D."/>
            <person name="Keri Z."/>
            <person name="LaButti K."/>
            <person name="Lipzen A."/>
            <person name="Lombard V."/>
            <person name="Magnuson J."/>
            <person name="Maillard F."/>
            <person name="Murat C."/>
            <person name="Nolan M."/>
            <person name="Ohm R.A."/>
            <person name="Pangilinan J."/>
            <person name="Pereira M.F."/>
            <person name="Perotto S."/>
            <person name="Peter M."/>
            <person name="Pfister S."/>
            <person name="Riley R."/>
            <person name="Sitrit Y."/>
            <person name="Stielow J.B."/>
            <person name="Szollosi G."/>
            <person name="Zifcakova L."/>
            <person name="Stursova M."/>
            <person name="Spatafora J.W."/>
            <person name="Tedersoo L."/>
            <person name="Vaario L.M."/>
            <person name="Yamada A."/>
            <person name="Yan M."/>
            <person name="Wang P."/>
            <person name="Xu J."/>
            <person name="Bruns T."/>
            <person name="Baldrian P."/>
            <person name="Vilgalys R."/>
            <person name="Dunand C."/>
            <person name="Henrissat B."/>
            <person name="Grigoriev I.V."/>
            <person name="Hibbett D."/>
            <person name="Nagy L.G."/>
            <person name="Martin F.M."/>
        </authorList>
    </citation>
    <scope>NUCLEOTIDE SEQUENCE</scope>
    <source>
        <strain evidence="7">UP504</strain>
    </source>
</reference>
<dbReference type="InterPro" id="IPR001279">
    <property type="entry name" value="Metallo-B-lactamas"/>
</dbReference>
<accession>A0A9P6E1I2</accession>
<name>A0A9P6E1I2_9AGAM</name>
<feature type="domain" description="Beta-Casp" evidence="6">
    <location>
        <begin position="272"/>
        <end position="415"/>
    </location>
</feature>
<dbReference type="GO" id="GO:0006398">
    <property type="term" value="P:mRNA 3'-end processing by stem-loop binding and cleavage"/>
    <property type="evidence" value="ECO:0007669"/>
    <property type="project" value="InterPro"/>
</dbReference>
<dbReference type="GO" id="GO:0003723">
    <property type="term" value="F:RNA binding"/>
    <property type="evidence" value="ECO:0007669"/>
    <property type="project" value="UniProtKB-KW"/>
</dbReference>
<dbReference type="InterPro" id="IPR022712">
    <property type="entry name" value="Beta_Casp"/>
</dbReference>
<dbReference type="Pfam" id="PF13299">
    <property type="entry name" value="CPSF100_C"/>
    <property type="match status" value="1"/>
</dbReference>
<keyword evidence="3 4" id="KW-0539">Nucleus</keyword>
<proteinExistence type="inferred from homology"/>
<dbReference type="OrthoDB" id="64353at2759"/>
<evidence type="ECO:0000256" key="1">
    <source>
        <dbReference type="ARBA" id="ARBA00004123"/>
    </source>
</evidence>
<dbReference type="InterPro" id="IPR036866">
    <property type="entry name" value="RibonucZ/Hydroxyglut_hydro"/>
</dbReference>
<evidence type="ECO:0000259" key="6">
    <source>
        <dbReference type="SMART" id="SM01027"/>
    </source>
</evidence>
<dbReference type="Proteomes" id="UP000886523">
    <property type="component" value="Unassembled WGS sequence"/>
</dbReference>
<dbReference type="Pfam" id="PF10996">
    <property type="entry name" value="Beta-Casp"/>
    <property type="match status" value="1"/>
</dbReference>
<dbReference type="EMBL" id="MU128917">
    <property type="protein sequence ID" value="KAF9519549.1"/>
    <property type="molecule type" value="Genomic_DNA"/>
</dbReference>
<gene>
    <name evidence="7" type="ORF">BS47DRAFT_1370723</name>
</gene>
<keyword evidence="4" id="KW-0694">RNA-binding</keyword>
<evidence type="ECO:0000256" key="2">
    <source>
        <dbReference type="ARBA" id="ARBA00022664"/>
    </source>
</evidence>
<keyword evidence="2 4" id="KW-0507">mRNA processing</keyword>
<feature type="region of interest" description="Disordered" evidence="5">
    <location>
        <begin position="452"/>
        <end position="525"/>
    </location>
</feature>
<comment type="subcellular location">
    <subcellularLocation>
        <location evidence="1 4">Nucleus</location>
    </subcellularLocation>
</comment>
<keyword evidence="8" id="KW-1185">Reference proteome</keyword>
<dbReference type="GO" id="GO:0005847">
    <property type="term" value="C:mRNA cleavage and polyadenylation specificity factor complex"/>
    <property type="evidence" value="ECO:0007669"/>
    <property type="project" value="InterPro"/>
</dbReference>
<evidence type="ECO:0000256" key="5">
    <source>
        <dbReference type="SAM" id="MobiDB-lite"/>
    </source>
</evidence>
<dbReference type="AlphaFoldDB" id="A0A9P6E1I2"/>
<dbReference type="PANTHER" id="PTHR45922">
    <property type="entry name" value="CLEAVAGE AND POLYADENYLATION SPECIFICITY FACTOR SUBUNIT 2"/>
    <property type="match status" value="1"/>
</dbReference>
<protein>
    <recommendedName>
        <fullName evidence="4">Cleavage and polyadenylation specificity factor subunit 2</fullName>
    </recommendedName>
    <alternativeName>
        <fullName evidence="4">Cleavage and polyadenylation specificity factor 100 kDa subunit</fullName>
    </alternativeName>
</protein>
<dbReference type="InterPro" id="IPR027075">
    <property type="entry name" value="CPSF2"/>
</dbReference>
<evidence type="ECO:0000256" key="4">
    <source>
        <dbReference type="RuleBase" id="RU365006"/>
    </source>
</evidence>
<dbReference type="CDD" id="cd16293">
    <property type="entry name" value="CPSF2-like_MBL-fold"/>
    <property type="match status" value="1"/>
</dbReference>
<comment type="caution">
    <text evidence="7">The sequence shown here is derived from an EMBL/GenBank/DDBJ whole genome shotgun (WGS) entry which is preliminary data.</text>
</comment>
<dbReference type="InterPro" id="IPR025069">
    <property type="entry name" value="Cpsf2_C"/>
</dbReference>
<dbReference type="Gene3D" id="3.60.15.10">
    <property type="entry name" value="Ribonuclease Z/Hydroxyacylglutathione hydrolase-like"/>
    <property type="match status" value="1"/>
</dbReference>
<evidence type="ECO:0000313" key="7">
    <source>
        <dbReference type="EMBL" id="KAF9519549.1"/>
    </source>
</evidence>
<evidence type="ECO:0000256" key="3">
    <source>
        <dbReference type="ARBA" id="ARBA00023242"/>
    </source>
</evidence>
<feature type="compositionally biased region" description="Acidic residues" evidence="5">
    <location>
        <begin position="473"/>
        <end position="485"/>
    </location>
</feature>
<organism evidence="7 8">
    <name type="scientific">Hydnum rufescens UP504</name>
    <dbReference type="NCBI Taxonomy" id="1448309"/>
    <lineage>
        <taxon>Eukaryota</taxon>
        <taxon>Fungi</taxon>
        <taxon>Dikarya</taxon>
        <taxon>Basidiomycota</taxon>
        <taxon>Agaricomycotina</taxon>
        <taxon>Agaricomycetes</taxon>
        <taxon>Cantharellales</taxon>
        <taxon>Hydnaceae</taxon>
        <taxon>Hydnum</taxon>
    </lineage>
</organism>
<dbReference type="SMART" id="SM01027">
    <property type="entry name" value="Beta-Casp"/>
    <property type="match status" value="1"/>
</dbReference>
<evidence type="ECO:0000313" key="8">
    <source>
        <dbReference type="Proteomes" id="UP000886523"/>
    </source>
</evidence>